<proteinExistence type="inferred from homology"/>
<dbReference type="InterPro" id="IPR050121">
    <property type="entry name" value="Cytochrome_P450_monoxygenase"/>
</dbReference>
<comment type="similarity">
    <text evidence="6">Belongs to the cytochrome P450 family.</text>
</comment>
<keyword evidence="3 5" id="KW-0479">Metal-binding</keyword>
<evidence type="ECO:0000256" key="3">
    <source>
        <dbReference type="ARBA" id="ARBA00022723"/>
    </source>
</evidence>
<keyword evidence="9" id="KW-1185">Reference proteome</keyword>
<evidence type="ECO:0000256" key="7">
    <source>
        <dbReference type="SAM" id="Phobius"/>
    </source>
</evidence>
<dbReference type="GO" id="GO:0020037">
    <property type="term" value="F:heme binding"/>
    <property type="evidence" value="ECO:0007669"/>
    <property type="project" value="InterPro"/>
</dbReference>
<dbReference type="AlphaFoldDB" id="A0AAD6TSD7"/>
<dbReference type="EMBL" id="JARJCN010000084">
    <property type="protein sequence ID" value="KAJ7076208.1"/>
    <property type="molecule type" value="Genomic_DNA"/>
</dbReference>
<dbReference type="Pfam" id="PF00067">
    <property type="entry name" value="p450"/>
    <property type="match status" value="1"/>
</dbReference>
<keyword evidence="7" id="KW-1133">Transmembrane helix</keyword>
<keyword evidence="6" id="KW-0503">Monooxygenase</keyword>
<feature type="transmembrane region" description="Helical" evidence="7">
    <location>
        <begin position="203"/>
        <end position="226"/>
    </location>
</feature>
<dbReference type="InterPro" id="IPR036396">
    <property type="entry name" value="Cyt_P450_sf"/>
</dbReference>
<dbReference type="Proteomes" id="UP001222325">
    <property type="component" value="Unassembled WGS sequence"/>
</dbReference>
<dbReference type="Gene3D" id="1.10.630.10">
    <property type="entry name" value="Cytochrome P450"/>
    <property type="match status" value="1"/>
</dbReference>
<organism evidence="8 9">
    <name type="scientific">Mycena belliarum</name>
    <dbReference type="NCBI Taxonomy" id="1033014"/>
    <lineage>
        <taxon>Eukaryota</taxon>
        <taxon>Fungi</taxon>
        <taxon>Dikarya</taxon>
        <taxon>Basidiomycota</taxon>
        <taxon>Agaricomycotina</taxon>
        <taxon>Agaricomycetes</taxon>
        <taxon>Agaricomycetidae</taxon>
        <taxon>Agaricales</taxon>
        <taxon>Marasmiineae</taxon>
        <taxon>Mycenaceae</taxon>
        <taxon>Mycena</taxon>
    </lineage>
</organism>
<dbReference type="SUPFAM" id="SSF48264">
    <property type="entry name" value="Cytochrome P450"/>
    <property type="match status" value="1"/>
</dbReference>
<keyword evidence="4 5" id="KW-0408">Iron</keyword>
<dbReference type="PANTHER" id="PTHR24305">
    <property type="entry name" value="CYTOCHROME P450"/>
    <property type="match status" value="1"/>
</dbReference>
<keyword evidence="7" id="KW-0812">Transmembrane</keyword>
<feature type="binding site" description="axial binding residue" evidence="5">
    <location>
        <position position="443"/>
    </location>
    <ligand>
        <name>heme</name>
        <dbReference type="ChEBI" id="CHEBI:30413"/>
    </ligand>
    <ligandPart>
        <name>Fe</name>
        <dbReference type="ChEBI" id="CHEBI:18248"/>
    </ligandPart>
</feature>
<dbReference type="GO" id="GO:0004497">
    <property type="term" value="F:monooxygenase activity"/>
    <property type="evidence" value="ECO:0007669"/>
    <property type="project" value="UniProtKB-KW"/>
</dbReference>
<dbReference type="PRINTS" id="PR00385">
    <property type="entry name" value="P450"/>
</dbReference>
<evidence type="ECO:0000256" key="5">
    <source>
        <dbReference type="PIRSR" id="PIRSR602401-1"/>
    </source>
</evidence>
<evidence type="ECO:0000256" key="1">
    <source>
        <dbReference type="ARBA" id="ARBA00001971"/>
    </source>
</evidence>
<dbReference type="InterPro" id="IPR001128">
    <property type="entry name" value="Cyt_P450"/>
</dbReference>
<reference evidence="8" key="1">
    <citation type="submission" date="2023-03" db="EMBL/GenBank/DDBJ databases">
        <title>Massive genome expansion in bonnet fungi (Mycena s.s.) driven by repeated elements and novel gene families across ecological guilds.</title>
        <authorList>
            <consortium name="Lawrence Berkeley National Laboratory"/>
            <person name="Harder C.B."/>
            <person name="Miyauchi S."/>
            <person name="Viragh M."/>
            <person name="Kuo A."/>
            <person name="Thoen E."/>
            <person name="Andreopoulos B."/>
            <person name="Lu D."/>
            <person name="Skrede I."/>
            <person name="Drula E."/>
            <person name="Henrissat B."/>
            <person name="Morin E."/>
            <person name="Kohler A."/>
            <person name="Barry K."/>
            <person name="LaButti K."/>
            <person name="Morin E."/>
            <person name="Salamov A."/>
            <person name="Lipzen A."/>
            <person name="Mereny Z."/>
            <person name="Hegedus B."/>
            <person name="Baldrian P."/>
            <person name="Stursova M."/>
            <person name="Weitz H."/>
            <person name="Taylor A."/>
            <person name="Grigoriev I.V."/>
            <person name="Nagy L.G."/>
            <person name="Martin F."/>
            <person name="Kauserud H."/>
        </authorList>
    </citation>
    <scope>NUCLEOTIDE SEQUENCE</scope>
    <source>
        <strain evidence="8">CBHHK173m</strain>
    </source>
</reference>
<evidence type="ECO:0000256" key="6">
    <source>
        <dbReference type="RuleBase" id="RU000461"/>
    </source>
</evidence>
<evidence type="ECO:0000256" key="2">
    <source>
        <dbReference type="ARBA" id="ARBA00005179"/>
    </source>
</evidence>
<accession>A0AAD6TSD7</accession>
<keyword evidence="7" id="KW-0472">Membrane</keyword>
<dbReference type="PROSITE" id="PS00086">
    <property type="entry name" value="CYTOCHROME_P450"/>
    <property type="match status" value="1"/>
</dbReference>
<comment type="caution">
    <text evidence="8">The sequence shown here is derived from an EMBL/GenBank/DDBJ whole genome shotgun (WGS) entry which is preliminary data.</text>
</comment>
<dbReference type="GO" id="GO:0005506">
    <property type="term" value="F:iron ion binding"/>
    <property type="evidence" value="ECO:0007669"/>
    <property type="project" value="InterPro"/>
</dbReference>
<dbReference type="PANTHER" id="PTHR24305:SF152">
    <property type="entry name" value="P450, PUTATIVE (EUROFUNG)-RELATED"/>
    <property type="match status" value="1"/>
</dbReference>
<dbReference type="PRINTS" id="PR00463">
    <property type="entry name" value="EP450I"/>
</dbReference>
<dbReference type="GO" id="GO:0016705">
    <property type="term" value="F:oxidoreductase activity, acting on paired donors, with incorporation or reduction of molecular oxygen"/>
    <property type="evidence" value="ECO:0007669"/>
    <property type="project" value="InterPro"/>
</dbReference>
<evidence type="ECO:0000256" key="4">
    <source>
        <dbReference type="ARBA" id="ARBA00023004"/>
    </source>
</evidence>
<keyword evidence="5 6" id="KW-0349">Heme</keyword>
<comment type="pathway">
    <text evidence="2">Secondary metabolite biosynthesis.</text>
</comment>
<sequence length="499" mass="57206">MAVLSFPPHAFGAIWLSLSFYILLAVRNLIYRPSALRSVPGPLLAACTHWYTAYFDLVRDGGFLKHLEWLHEKYGPVVRIGPNEADPDAFDSIYGAHSTFVKDPVLYKAFQQDLSSFGLLDPREARKRREILSPLFSRRATLKLEHVIQQKVDKLINRVLRYEGNSPCNIFMAVRSTTLDIIASYCFAQSFDTMDHPEFRHPILLAILSGISVIWTLKYFPFLYYLSERAPGWLMHRISPVSKGYTELFAFLSRHLDSILADPTKLDVADHETIFHHLLHPSTKQHNIPSRKSLLDESLTLLGAGSETVGNVVTTGVFHVFRNKHISNRLMMELDAAWPDRSHSVGFQSLEKLPYLTAVIKESIRMAGVATPLPRVVGPSDVCISGYTMPAGTVVSLGITFVHENRKIFEEPDCFLPERWLGAISKEMESKYFVPFSRGPRMCLGMNLAWCELYLLFGHLFRKIEMEVHNTGIEDFEYRQHWLPVYRKRQLHTRVRTRQ</sequence>
<gene>
    <name evidence="8" type="ORF">B0H15DRAFT_790893</name>
</gene>
<protein>
    <submittedName>
        <fullName evidence="8">Cytochrome P450</fullName>
    </submittedName>
</protein>
<evidence type="ECO:0000313" key="8">
    <source>
        <dbReference type="EMBL" id="KAJ7076208.1"/>
    </source>
</evidence>
<feature type="transmembrane region" description="Helical" evidence="7">
    <location>
        <begin position="12"/>
        <end position="30"/>
    </location>
</feature>
<dbReference type="InterPro" id="IPR002401">
    <property type="entry name" value="Cyt_P450_E_grp-I"/>
</dbReference>
<evidence type="ECO:0000313" key="9">
    <source>
        <dbReference type="Proteomes" id="UP001222325"/>
    </source>
</evidence>
<comment type="cofactor">
    <cofactor evidence="1 5">
        <name>heme</name>
        <dbReference type="ChEBI" id="CHEBI:30413"/>
    </cofactor>
</comment>
<dbReference type="InterPro" id="IPR017972">
    <property type="entry name" value="Cyt_P450_CS"/>
</dbReference>
<dbReference type="CDD" id="cd11062">
    <property type="entry name" value="CYP58-like"/>
    <property type="match status" value="1"/>
</dbReference>
<name>A0AAD6TSD7_9AGAR</name>
<keyword evidence="6" id="KW-0560">Oxidoreductase</keyword>